<comment type="subcellular location">
    <subcellularLocation>
        <location evidence="1">Cytoplasm</location>
    </subcellularLocation>
</comment>
<evidence type="ECO:0000256" key="7">
    <source>
        <dbReference type="ARBA" id="ARBA00022777"/>
    </source>
</evidence>
<dbReference type="NCBIfam" id="TIGR00854">
    <property type="entry name" value="pts-sorbose"/>
    <property type="match status" value="1"/>
</dbReference>
<keyword evidence="4" id="KW-0762">Sugar transport</keyword>
<evidence type="ECO:0000256" key="3">
    <source>
        <dbReference type="ARBA" id="ARBA00022490"/>
    </source>
</evidence>
<dbReference type="Gene3D" id="3.40.35.10">
    <property type="entry name" value="Phosphotransferase system, sorbose subfamily IIB component"/>
    <property type="match status" value="1"/>
</dbReference>
<dbReference type="NCBIfam" id="NF007288">
    <property type="entry name" value="PRK09756.1"/>
    <property type="match status" value="1"/>
</dbReference>
<protein>
    <submittedName>
        <fullName evidence="11">PTS N-acetylgalactosamine transporter subunit IIB</fullName>
    </submittedName>
</protein>
<evidence type="ECO:0000313" key="11">
    <source>
        <dbReference type="EMBL" id="MST71631.1"/>
    </source>
</evidence>
<feature type="modified residue" description="Phosphohistidine; by EIIA" evidence="9">
    <location>
        <position position="17"/>
    </location>
</feature>
<name>A0A6N7XQ59_9ACTN</name>
<dbReference type="InterPro" id="IPR036667">
    <property type="entry name" value="PTS_IIB_sorbose-sp_sf"/>
</dbReference>
<dbReference type="GO" id="GO:0009401">
    <property type="term" value="P:phosphoenolpyruvate-dependent sugar phosphotransferase system"/>
    <property type="evidence" value="ECO:0007669"/>
    <property type="project" value="UniProtKB-KW"/>
</dbReference>
<dbReference type="Pfam" id="PF03830">
    <property type="entry name" value="PTSIIB_sorb"/>
    <property type="match status" value="1"/>
</dbReference>
<evidence type="ECO:0000259" key="10">
    <source>
        <dbReference type="PROSITE" id="PS51101"/>
    </source>
</evidence>
<evidence type="ECO:0000256" key="5">
    <source>
        <dbReference type="ARBA" id="ARBA00022679"/>
    </source>
</evidence>
<dbReference type="SUPFAM" id="SSF52728">
    <property type="entry name" value="PTS IIb component"/>
    <property type="match status" value="1"/>
</dbReference>
<organism evidence="11 12">
    <name type="scientific">Olsenella porci</name>
    <dbReference type="NCBI Taxonomy" id="2652279"/>
    <lineage>
        <taxon>Bacteria</taxon>
        <taxon>Bacillati</taxon>
        <taxon>Actinomycetota</taxon>
        <taxon>Coriobacteriia</taxon>
        <taxon>Coriobacteriales</taxon>
        <taxon>Atopobiaceae</taxon>
        <taxon>Olsenella</taxon>
    </lineage>
</organism>
<dbReference type="NCBIfam" id="NF008508">
    <property type="entry name" value="PRK11425.1"/>
    <property type="match status" value="1"/>
</dbReference>
<keyword evidence="2" id="KW-0813">Transport</keyword>
<dbReference type="GO" id="GO:0016301">
    <property type="term" value="F:kinase activity"/>
    <property type="evidence" value="ECO:0007669"/>
    <property type="project" value="UniProtKB-KW"/>
</dbReference>
<gene>
    <name evidence="11" type="primary">agaB</name>
    <name evidence="11" type="ORF">FYJ68_00625</name>
</gene>
<proteinExistence type="predicted"/>
<comment type="caution">
    <text evidence="11">The sequence shown here is derived from an EMBL/GenBank/DDBJ whole genome shotgun (WGS) entry which is preliminary data.</text>
</comment>
<dbReference type="AlphaFoldDB" id="A0A6N7XQ59"/>
<reference evidence="11 12" key="1">
    <citation type="submission" date="2019-08" db="EMBL/GenBank/DDBJ databases">
        <title>In-depth cultivation of the pig gut microbiome towards novel bacterial diversity and tailored functional studies.</title>
        <authorList>
            <person name="Wylensek D."/>
            <person name="Hitch T.C.A."/>
            <person name="Clavel T."/>
        </authorList>
    </citation>
    <scope>NUCLEOTIDE SEQUENCE [LARGE SCALE GENOMIC DNA]</scope>
    <source>
        <strain evidence="11 12">CA-Schmier-601-WT-1</strain>
    </source>
</reference>
<dbReference type="GO" id="GO:0008982">
    <property type="term" value="F:protein-N(PI)-phosphohistidine-sugar phosphotransferase activity"/>
    <property type="evidence" value="ECO:0007669"/>
    <property type="project" value="InterPro"/>
</dbReference>
<dbReference type="PROSITE" id="PS51101">
    <property type="entry name" value="PTS_EIIB_TYPE_4"/>
    <property type="match status" value="1"/>
</dbReference>
<evidence type="ECO:0000256" key="2">
    <source>
        <dbReference type="ARBA" id="ARBA00022448"/>
    </source>
</evidence>
<evidence type="ECO:0000313" key="12">
    <source>
        <dbReference type="Proteomes" id="UP000469325"/>
    </source>
</evidence>
<dbReference type="InterPro" id="IPR004720">
    <property type="entry name" value="PTS_IIB_sorbose-sp"/>
</dbReference>
<dbReference type="CDD" id="cd00001">
    <property type="entry name" value="PTS_IIB_man"/>
    <property type="match status" value="1"/>
</dbReference>
<accession>A0A6N7XQ59</accession>
<evidence type="ECO:0000256" key="1">
    <source>
        <dbReference type="ARBA" id="ARBA00004496"/>
    </source>
</evidence>
<keyword evidence="6" id="KW-0598">Phosphotransferase system</keyword>
<feature type="active site" description="Pros-phosphohistidine intermediate; for EIIB activity" evidence="8">
    <location>
        <position position="17"/>
    </location>
</feature>
<keyword evidence="3" id="KW-0963">Cytoplasm</keyword>
<dbReference type="InterPro" id="IPR018455">
    <property type="entry name" value="PTS_IIB_sorbose-sp_subgr"/>
</dbReference>
<evidence type="ECO:0000256" key="4">
    <source>
        <dbReference type="ARBA" id="ARBA00022597"/>
    </source>
</evidence>
<dbReference type="EMBL" id="VUNC01000001">
    <property type="protein sequence ID" value="MST71631.1"/>
    <property type="molecule type" value="Genomic_DNA"/>
</dbReference>
<evidence type="ECO:0000256" key="9">
    <source>
        <dbReference type="PIRSR" id="PIRSR618455-2"/>
    </source>
</evidence>
<evidence type="ECO:0000256" key="6">
    <source>
        <dbReference type="ARBA" id="ARBA00022683"/>
    </source>
</evidence>
<dbReference type="RefSeq" id="WP_154433399.1">
    <property type="nucleotide sequence ID" value="NZ_VUNC01000001.1"/>
</dbReference>
<keyword evidence="12" id="KW-1185">Reference proteome</keyword>
<sequence length="160" mass="17718">MAEPNIVMVRVDNRLIHGQVATQWTSTVGANLLLVANDDVAKSKMRQNLMNMAAPQGVATRYFSIQKTIDVIHKAAPRQHIMIIVETPEDALRLVEGGVPIKKLNIGNMHMSEGKRQVATTVAVNDEDVAAFRSLQDHGVELEIKRVPTTPTEPTEKLFE</sequence>
<evidence type="ECO:0000256" key="8">
    <source>
        <dbReference type="PIRSR" id="PIRSR618455-1"/>
    </source>
</evidence>
<feature type="domain" description="PTS EIIB type-4" evidence="10">
    <location>
        <begin position="2"/>
        <end position="160"/>
    </location>
</feature>
<keyword evidence="5" id="KW-0808">Transferase</keyword>
<keyword evidence="7" id="KW-0418">Kinase</keyword>
<dbReference type="Proteomes" id="UP000469325">
    <property type="component" value="Unassembled WGS sequence"/>
</dbReference>
<dbReference type="GO" id="GO:0005737">
    <property type="term" value="C:cytoplasm"/>
    <property type="evidence" value="ECO:0007669"/>
    <property type="project" value="UniProtKB-SubCell"/>
</dbReference>